<dbReference type="Pfam" id="PF00392">
    <property type="entry name" value="GntR"/>
    <property type="match status" value="1"/>
</dbReference>
<dbReference type="KEGG" id="orm:HTY61_01835"/>
<evidence type="ECO:0000313" key="5">
    <source>
        <dbReference type="EMBL" id="QKV17291.1"/>
    </source>
</evidence>
<dbReference type="RefSeq" id="WP_175275187.1">
    <property type="nucleotide sequence ID" value="NZ_CP054836.1"/>
</dbReference>
<dbReference type="EMBL" id="CP054836">
    <property type="protein sequence ID" value="QKV17291.1"/>
    <property type="molecule type" value="Genomic_DNA"/>
</dbReference>
<dbReference type="SMART" id="SM00895">
    <property type="entry name" value="FCD"/>
    <property type="match status" value="1"/>
</dbReference>
<feature type="domain" description="HTH gntR-type" evidence="4">
    <location>
        <begin position="7"/>
        <end position="74"/>
    </location>
</feature>
<reference evidence="5 6" key="1">
    <citation type="submission" date="2020-06" db="EMBL/GenBank/DDBJ databases">
        <title>Oricola thermophila sp. nov. isolated from a tidal sediments.</title>
        <authorList>
            <person name="Kwon K.K."/>
            <person name="Yang S.-H."/>
            <person name="Park M.-J."/>
        </authorList>
    </citation>
    <scope>NUCLEOTIDE SEQUENCE [LARGE SCALE GENOMIC DNA]</scope>
    <source>
        <strain evidence="5 6">MEBiC13590</strain>
    </source>
</reference>
<gene>
    <name evidence="5" type="ORF">HTY61_01835</name>
</gene>
<dbReference type="Proteomes" id="UP000509367">
    <property type="component" value="Chromosome"/>
</dbReference>
<keyword evidence="2" id="KW-0238">DNA-binding</keyword>
<keyword evidence="3" id="KW-0804">Transcription</keyword>
<dbReference type="GO" id="GO:0003677">
    <property type="term" value="F:DNA binding"/>
    <property type="evidence" value="ECO:0007669"/>
    <property type="project" value="UniProtKB-KW"/>
</dbReference>
<dbReference type="AlphaFoldDB" id="A0A6N1V8I6"/>
<sequence length="244" mass="27051">MKETSSKTHASRTVIELRKKILGGELKGGTRLYEVPLSEELEISRTPLRDAMSRLAEEGLLERGKSGGFIVRQFSYADVVDAIELRGMLEGMAARLAAERGVTPEKLARMEEIVASLDDCFGAVPGDVEFESYSEFNAQFHEALAGLAGSEIVRREIERACRLPFASPSAFSPDKAHLSAFRRSLNVAHDQHRAIVEAIAAREGFRAETVAREHARQARRNLEYILKGDRSLMEHLPGLSMVVD</sequence>
<dbReference type="Pfam" id="PF07729">
    <property type="entry name" value="FCD"/>
    <property type="match status" value="1"/>
</dbReference>
<dbReference type="InterPro" id="IPR036390">
    <property type="entry name" value="WH_DNA-bd_sf"/>
</dbReference>
<dbReference type="InterPro" id="IPR000524">
    <property type="entry name" value="Tscrpt_reg_HTH_GntR"/>
</dbReference>
<name>A0A6N1V8I6_9HYPH</name>
<protein>
    <submittedName>
        <fullName evidence="5">GntR family transcriptional regulator</fullName>
    </submittedName>
</protein>
<proteinExistence type="predicted"/>
<dbReference type="SMART" id="SM00345">
    <property type="entry name" value="HTH_GNTR"/>
    <property type="match status" value="1"/>
</dbReference>
<evidence type="ECO:0000259" key="4">
    <source>
        <dbReference type="PROSITE" id="PS50949"/>
    </source>
</evidence>
<evidence type="ECO:0000256" key="3">
    <source>
        <dbReference type="ARBA" id="ARBA00023163"/>
    </source>
</evidence>
<dbReference type="SUPFAM" id="SSF48008">
    <property type="entry name" value="GntR ligand-binding domain-like"/>
    <property type="match status" value="1"/>
</dbReference>
<keyword evidence="1" id="KW-0805">Transcription regulation</keyword>
<dbReference type="SUPFAM" id="SSF46785">
    <property type="entry name" value="Winged helix' DNA-binding domain"/>
    <property type="match status" value="1"/>
</dbReference>
<evidence type="ECO:0000256" key="2">
    <source>
        <dbReference type="ARBA" id="ARBA00023125"/>
    </source>
</evidence>
<keyword evidence="6" id="KW-1185">Reference proteome</keyword>
<dbReference type="PROSITE" id="PS50949">
    <property type="entry name" value="HTH_GNTR"/>
    <property type="match status" value="1"/>
</dbReference>
<dbReference type="InterPro" id="IPR011711">
    <property type="entry name" value="GntR_C"/>
</dbReference>
<evidence type="ECO:0000256" key="1">
    <source>
        <dbReference type="ARBA" id="ARBA00023015"/>
    </source>
</evidence>
<dbReference type="InterPro" id="IPR036388">
    <property type="entry name" value="WH-like_DNA-bd_sf"/>
</dbReference>
<accession>A0A6N1V8I6</accession>
<dbReference type="PANTHER" id="PTHR43537:SF49">
    <property type="entry name" value="TRANSCRIPTIONAL REGULATORY PROTEIN"/>
    <property type="match status" value="1"/>
</dbReference>
<dbReference type="InterPro" id="IPR008920">
    <property type="entry name" value="TF_FadR/GntR_C"/>
</dbReference>
<dbReference type="Gene3D" id="1.10.10.10">
    <property type="entry name" value="Winged helix-like DNA-binding domain superfamily/Winged helix DNA-binding domain"/>
    <property type="match status" value="1"/>
</dbReference>
<evidence type="ECO:0000313" key="6">
    <source>
        <dbReference type="Proteomes" id="UP000509367"/>
    </source>
</evidence>
<dbReference type="Gene3D" id="1.20.120.530">
    <property type="entry name" value="GntR ligand-binding domain-like"/>
    <property type="match status" value="1"/>
</dbReference>
<dbReference type="GO" id="GO:0003700">
    <property type="term" value="F:DNA-binding transcription factor activity"/>
    <property type="evidence" value="ECO:0007669"/>
    <property type="project" value="InterPro"/>
</dbReference>
<dbReference type="PANTHER" id="PTHR43537">
    <property type="entry name" value="TRANSCRIPTIONAL REGULATOR, GNTR FAMILY"/>
    <property type="match status" value="1"/>
</dbReference>
<organism evidence="5 6">
    <name type="scientific">Oricola thermophila</name>
    <dbReference type="NCBI Taxonomy" id="2742145"/>
    <lineage>
        <taxon>Bacteria</taxon>
        <taxon>Pseudomonadati</taxon>
        <taxon>Pseudomonadota</taxon>
        <taxon>Alphaproteobacteria</taxon>
        <taxon>Hyphomicrobiales</taxon>
        <taxon>Ahrensiaceae</taxon>
        <taxon>Oricola</taxon>
    </lineage>
</organism>